<dbReference type="Pfam" id="PF02776">
    <property type="entry name" value="TPP_enzyme_N"/>
    <property type="match status" value="1"/>
</dbReference>
<proteinExistence type="inferred from homology"/>
<name>A0ABX1CVS5_9SPHN</name>
<evidence type="ECO:0000256" key="2">
    <source>
        <dbReference type="ARBA" id="ARBA00023052"/>
    </source>
</evidence>
<dbReference type="InterPro" id="IPR045229">
    <property type="entry name" value="TPP_enz"/>
</dbReference>
<reference evidence="5 6" key="1">
    <citation type="submission" date="2020-03" db="EMBL/GenBank/DDBJ databases">
        <authorList>
            <person name="Wang L."/>
            <person name="He N."/>
            <person name="Li Y."/>
            <person name="Fang Y."/>
            <person name="Zhang F."/>
        </authorList>
    </citation>
    <scope>NUCLEOTIDE SEQUENCE [LARGE SCALE GENOMIC DNA]</scope>
    <source>
        <strain evidence="5 6">36D10-4-7</strain>
    </source>
</reference>
<evidence type="ECO:0000256" key="1">
    <source>
        <dbReference type="ARBA" id="ARBA00007812"/>
    </source>
</evidence>
<evidence type="ECO:0000259" key="4">
    <source>
        <dbReference type="Pfam" id="PF02776"/>
    </source>
</evidence>
<dbReference type="PANTHER" id="PTHR18968">
    <property type="entry name" value="THIAMINE PYROPHOSPHATE ENZYMES"/>
    <property type="match status" value="1"/>
</dbReference>
<dbReference type="CDD" id="cd07035">
    <property type="entry name" value="TPP_PYR_POX_like"/>
    <property type="match status" value="1"/>
</dbReference>
<dbReference type="Pfam" id="PF02775">
    <property type="entry name" value="TPP_enzyme_C"/>
    <property type="match status" value="1"/>
</dbReference>
<feature type="domain" description="Thiamine pyrophosphate enzyme N-terminal TPP-binding" evidence="4">
    <location>
        <begin position="1"/>
        <end position="105"/>
    </location>
</feature>
<dbReference type="InterPro" id="IPR012001">
    <property type="entry name" value="Thiamin_PyroP_enz_TPP-bd_dom"/>
</dbReference>
<comment type="caution">
    <text evidence="5">The sequence shown here is derived from an EMBL/GenBank/DDBJ whole genome shotgun (WGS) entry which is preliminary data.</text>
</comment>
<dbReference type="NCBIfam" id="NF005760">
    <property type="entry name" value="PRK07586.1"/>
    <property type="match status" value="1"/>
</dbReference>
<dbReference type="SUPFAM" id="SSF52467">
    <property type="entry name" value="DHS-like NAD/FAD-binding domain"/>
    <property type="match status" value="1"/>
</dbReference>
<accession>A0ABX1CVS5</accession>
<gene>
    <name evidence="5" type="ORF">HBH26_15945</name>
</gene>
<dbReference type="PROSITE" id="PS00187">
    <property type="entry name" value="TPP_ENZYMES"/>
    <property type="match status" value="1"/>
</dbReference>
<dbReference type="PANTHER" id="PTHR18968:SF86">
    <property type="entry name" value="ACETOLACTATE SYNTHASE LARGE SUBUNIT ILVX-RELATED"/>
    <property type="match status" value="1"/>
</dbReference>
<keyword evidence="6" id="KW-1185">Reference proteome</keyword>
<dbReference type="InterPro" id="IPR029035">
    <property type="entry name" value="DHS-like_NAD/FAD-binding_dom"/>
</dbReference>
<dbReference type="Proteomes" id="UP000732399">
    <property type="component" value="Unassembled WGS sequence"/>
</dbReference>
<evidence type="ECO:0000313" key="5">
    <source>
        <dbReference type="EMBL" id="NJR80075.1"/>
    </source>
</evidence>
<feature type="domain" description="Thiamine pyrophosphate enzyme TPP-binding" evidence="3">
    <location>
        <begin position="372"/>
        <end position="509"/>
    </location>
</feature>
<dbReference type="CDD" id="cd02002">
    <property type="entry name" value="TPP_BFDC"/>
    <property type="match status" value="1"/>
</dbReference>
<dbReference type="EMBL" id="JAAVJH010000012">
    <property type="protein sequence ID" value="NJR80075.1"/>
    <property type="molecule type" value="Genomic_DNA"/>
</dbReference>
<dbReference type="RefSeq" id="WP_168135630.1">
    <property type="nucleotide sequence ID" value="NZ_JAAVJH010000012.1"/>
</dbReference>
<dbReference type="SUPFAM" id="SSF52518">
    <property type="entry name" value="Thiamin diphosphate-binding fold (THDP-binding)"/>
    <property type="match status" value="2"/>
</dbReference>
<dbReference type="Gene3D" id="3.40.50.970">
    <property type="match status" value="2"/>
</dbReference>
<comment type="similarity">
    <text evidence="1">Belongs to the TPP enzyme family.</text>
</comment>
<organism evidence="5 6">
    <name type="scientific">Sphingomonas corticis</name>
    <dbReference type="NCBI Taxonomy" id="2722791"/>
    <lineage>
        <taxon>Bacteria</taxon>
        <taxon>Pseudomonadati</taxon>
        <taxon>Pseudomonadota</taxon>
        <taxon>Alphaproteobacteria</taxon>
        <taxon>Sphingomonadales</taxon>
        <taxon>Sphingomonadaceae</taxon>
        <taxon>Sphingomonas</taxon>
    </lineage>
</organism>
<sequence length="512" mass="51966">MNGARALLSTLVANDVTVCFANPGTSEMQFVAALDEEPRMRSVLCLFEGVATGAADGYGRMSGGPACTLLHLGPGYANGAANLHNARRAHTPIVNVVGDHATFHRQYDAPLNSDIAALAATSSTWVKSADAPEAVAPLAAEAVAASRAGAGGPVSLILPADSAWLPAPDEPVTTAPRPPARVAAGRVASIADAIRCASKPVLLLGGRACLGEALAHAGRIAAAGVAVHSDTFVPRQPRGAGLFAPRKLPYFGEAALAELDGVDLMVLVGTTAPVSFFAYPGRPSLLVPEGCRTESLATREEDPAHALAALADALGAPLGGPLAALALPDAPQGALTPATVGRSIARHMPEGSVICDDAVTSGAAVMAATASARPHDVLALTGGAIGIGLPLAIGAAVARPESKVVALTGDGAGMYTVQALWTMAREALDVVVVVFANHSYVILNIEMTRTGAGRAGPAASRLLGLGEPKLDWVAISRGQGVPAERCTSAEEFDRAFRTAIAERGPRLIEAAI</sequence>
<dbReference type="InterPro" id="IPR000399">
    <property type="entry name" value="TPP-bd_CS"/>
</dbReference>
<dbReference type="InterPro" id="IPR029061">
    <property type="entry name" value="THDP-binding"/>
</dbReference>
<evidence type="ECO:0000259" key="3">
    <source>
        <dbReference type="Pfam" id="PF02775"/>
    </source>
</evidence>
<keyword evidence="2" id="KW-0786">Thiamine pyrophosphate</keyword>
<evidence type="ECO:0000313" key="6">
    <source>
        <dbReference type="Proteomes" id="UP000732399"/>
    </source>
</evidence>
<dbReference type="InterPro" id="IPR011766">
    <property type="entry name" value="TPP_enzyme_TPP-bd"/>
</dbReference>
<protein>
    <submittedName>
        <fullName evidence="5">Acetolactate synthase large subunit</fullName>
    </submittedName>
</protein>